<organism evidence="5 6">
    <name type="scientific">Armadillidium nasatum</name>
    <dbReference type="NCBI Taxonomy" id="96803"/>
    <lineage>
        <taxon>Eukaryota</taxon>
        <taxon>Metazoa</taxon>
        <taxon>Ecdysozoa</taxon>
        <taxon>Arthropoda</taxon>
        <taxon>Crustacea</taxon>
        <taxon>Multicrustacea</taxon>
        <taxon>Malacostraca</taxon>
        <taxon>Eumalacostraca</taxon>
        <taxon>Peracarida</taxon>
        <taxon>Isopoda</taxon>
        <taxon>Oniscidea</taxon>
        <taxon>Crinocheta</taxon>
        <taxon>Armadillidiidae</taxon>
        <taxon>Armadillidium</taxon>
    </lineage>
</organism>
<protein>
    <submittedName>
        <fullName evidence="5">A disintegrin and metalloproteinase with thrombospondin motifs 18</fullName>
    </submittedName>
</protein>
<keyword evidence="5" id="KW-0401">Integrin</keyword>
<dbReference type="Proteomes" id="UP000326759">
    <property type="component" value="Unassembled WGS sequence"/>
</dbReference>
<dbReference type="PANTHER" id="PTHR11905:SF159">
    <property type="entry name" value="ADAM METALLOPROTEASE"/>
    <property type="match status" value="1"/>
</dbReference>
<dbReference type="GO" id="GO:0008237">
    <property type="term" value="F:metallopeptidase activity"/>
    <property type="evidence" value="ECO:0007669"/>
    <property type="project" value="UniProtKB-KW"/>
</dbReference>
<feature type="region of interest" description="Disordered" evidence="3">
    <location>
        <begin position="168"/>
        <end position="192"/>
    </location>
</feature>
<dbReference type="Pfam" id="PF01562">
    <property type="entry name" value="Pep_M12B_propep"/>
    <property type="match status" value="1"/>
</dbReference>
<keyword evidence="1" id="KW-0482">Metalloprotease</keyword>
<keyword evidence="1" id="KW-0378">Hydrolase</keyword>
<feature type="compositionally biased region" description="Basic and acidic residues" evidence="3">
    <location>
        <begin position="173"/>
        <end position="192"/>
    </location>
</feature>
<dbReference type="OrthoDB" id="412680at2759"/>
<reference evidence="5 6" key="1">
    <citation type="journal article" date="2019" name="PLoS Biol.">
        <title>Sex chromosomes control vertical transmission of feminizing Wolbachia symbionts in an isopod.</title>
        <authorList>
            <person name="Becking T."/>
            <person name="Chebbi M.A."/>
            <person name="Giraud I."/>
            <person name="Moumen B."/>
            <person name="Laverre T."/>
            <person name="Caubet Y."/>
            <person name="Peccoud J."/>
            <person name="Gilbert C."/>
            <person name="Cordaux R."/>
        </authorList>
    </citation>
    <scope>NUCLEOTIDE SEQUENCE [LARGE SCALE GENOMIC DNA]</scope>
    <source>
        <strain evidence="5">ANa2</strain>
        <tissue evidence="5">Whole body excluding digestive tract and cuticle</tissue>
    </source>
</reference>
<keyword evidence="1" id="KW-0645">Protease</keyword>
<name>A0A5N5SHN8_9CRUS</name>
<sequence>SDLRTGGKSSVEVITPTRVNANGNFLSHDLSHRHVYNKEELLLHRRRRRRDAEVEGVGNTLPEDADAVLHYALSIQGEKHMIRVEPNHIFLAPHAVVERRSKSNSSCDSDRVGSVTSQLSVIGSLPRCHYIGHLVNQTKSKVALSTCDGLKGFLKTEKGEFLIEPVKGHKRKNNEPHPHKIYRKQNEHISRL</sequence>
<keyword evidence="6" id="KW-1185">Reference proteome</keyword>
<evidence type="ECO:0000256" key="3">
    <source>
        <dbReference type="SAM" id="MobiDB-lite"/>
    </source>
</evidence>
<proteinExistence type="predicted"/>
<evidence type="ECO:0000313" key="6">
    <source>
        <dbReference type="Proteomes" id="UP000326759"/>
    </source>
</evidence>
<feature type="domain" description="Peptidase M12B propeptide" evidence="4">
    <location>
        <begin position="12"/>
        <end position="134"/>
    </location>
</feature>
<comment type="caution">
    <text evidence="5">The sequence shown here is derived from an EMBL/GenBank/DDBJ whole genome shotgun (WGS) entry which is preliminary data.</text>
</comment>
<dbReference type="GO" id="GO:0007229">
    <property type="term" value="P:integrin-mediated signaling pathway"/>
    <property type="evidence" value="ECO:0007669"/>
    <property type="project" value="UniProtKB-KW"/>
</dbReference>
<dbReference type="PANTHER" id="PTHR11905">
    <property type="entry name" value="ADAM A DISINTEGRIN AND METALLOPROTEASE DOMAIN"/>
    <property type="match status" value="1"/>
</dbReference>
<dbReference type="EMBL" id="SEYY01024972">
    <property type="protein sequence ID" value="KAB7493754.1"/>
    <property type="molecule type" value="Genomic_DNA"/>
</dbReference>
<evidence type="ECO:0000256" key="2">
    <source>
        <dbReference type="ARBA" id="ARBA00023157"/>
    </source>
</evidence>
<evidence type="ECO:0000313" key="5">
    <source>
        <dbReference type="EMBL" id="KAB7493754.1"/>
    </source>
</evidence>
<accession>A0A5N5SHN8</accession>
<evidence type="ECO:0000256" key="1">
    <source>
        <dbReference type="ARBA" id="ARBA00023049"/>
    </source>
</evidence>
<gene>
    <name evidence="5" type="primary">ADAMTS18</name>
    <name evidence="5" type="ORF">Anas_07064</name>
</gene>
<feature type="non-terminal residue" evidence="5">
    <location>
        <position position="1"/>
    </location>
</feature>
<keyword evidence="2" id="KW-1015">Disulfide bond</keyword>
<evidence type="ECO:0000259" key="4">
    <source>
        <dbReference type="Pfam" id="PF01562"/>
    </source>
</evidence>
<dbReference type="InterPro" id="IPR002870">
    <property type="entry name" value="Peptidase_M12B_N"/>
</dbReference>
<dbReference type="AlphaFoldDB" id="A0A5N5SHN8"/>